<feature type="chain" id="PRO_5032653709" evidence="6">
    <location>
        <begin position="28"/>
        <end position="495"/>
    </location>
</feature>
<dbReference type="InterPro" id="IPR013783">
    <property type="entry name" value="Ig-like_fold"/>
</dbReference>
<dbReference type="GO" id="GO:0051274">
    <property type="term" value="P:beta-glucan biosynthetic process"/>
    <property type="evidence" value="ECO:0007669"/>
    <property type="project" value="TreeGrafter"/>
</dbReference>
<organism evidence="8 9">
    <name type="scientific">Sphingobium vermicomposti</name>
    <dbReference type="NCBI Taxonomy" id="529005"/>
    <lineage>
        <taxon>Bacteria</taxon>
        <taxon>Pseudomonadati</taxon>
        <taxon>Pseudomonadota</taxon>
        <taxon>Alphaproteobacteria</taxon>
        <taxon>Sphingomonadales</taxon>
        <taxon>Sphingomonadaceae</taxon>
        <taxon>Sphingobium</taxon>
    </lineage>
</organism>
<dbReference type="RefSeq" id="WP_167302155.1">
    <property type="nucleotide sequence ID" value="NZ_JAASQR010000001.1"/>
</dbReference>
<dbReference type="PIRSF" id="PIRSF006281">
    <property type="entry name" value="MdoG"/>
    <property type="match status" value="1"/>
</dbReference>
<evidence type="ECO:0000313" key="8">
    <source>
        <dbReference type="EMBL" id="NIJ15502.1"/>
    </source>
</evidence>
<evidence type="ECO:0000256" key="2">
    <source>
        <dbReference type="ARBA" id="ARBA00005001"/>
    </source>
</evidence>
<feature type="signal peptide" evidence="6">
    <location>
        <begin position="1"/>
        <end position="27"/>
    </location>
</feature>
<dbReference type="InterPro" id="IPR014438">
    <property type="entry name" value="Glucan_biosyn_MdoG/MdoD"/>
</dbReference>
<reference evidence="8 9" key="1">
    <citation type="submission" date="2020-03" db="EMBL/GenBank/DDBJ databases">
        <title>Genomic Encyclopedia of Type Strains, Phase IV (KMG-IV): sequencing the most valuable type-strain genomes for metagenomic binning, comparative biology and taxonomic classification.</title>
        <authorList>
            <person name="Goeker M."/>
        </authorList>
    </citation>
    <scope>NUCLEOTIDE SEQUENCE [LARGE SCALE GENOMIC DNA]</scope>
    <source>
        <strain evidence="8 9">DSM 21299</strain>
    </source>
</reference>
<keyword evidence="5" id="KW-0574">Periplasm</keyword>
<dbReference type="Gene3D" id="2.60.40.10">
    <property type="entry name" value="Immunoglobulins"/>
    <property type="match status" value="1"/>
</dbReference>
<dbReference type="AlphaFoldDB" id="A0A846M0Q2"/>
<evidence type="ECO:0000256" key="6">
    <source>
        <dbReference type="SAM" id="SignalP"/>
    </source>
</evidence>
<sequence length="495" mass="54907">MTKINRRAMIAASGAALLLPRPLLAQAGAERFSWEALVARAGRLARAPYRETPHHPGARRVDYDALYQARFREDRTIWGDLPGDTGVQLFPLSASAEQPVEIALVEKGRAIPLRYDPAMFDAPADNAVRQLGPDAGYAGFRVMNAARDGDWLSFLGASYFRSPGATKQFGLSARAIAINTSIAGTEEFPRFTHFWLERTGRSSLVIYALLDGASITGAYRFASELTPQGVRQDVDTALFPRRPIAELGLMPMTSMFWYDQASRAARTDWRPEIHDSDLFSFLSADGTAHGRPLINPTAPRVSVFAERNPKGFGLIQRDRNFDHYQDDGVFYERRPSLWAAPRKPFGAGQMRLYEFPTTSEYVDNICAYWTPSAPVRAGRRIDASYRLDWSSARSPATGGLPLLENIWSGQAGEAGVDRLILDFSGVPQDVRPDIWVDVADGTLVKKGVYPVLHQPGLFRVALDARRNSGKPMDIRVQLRNGGRAFSEYVHYPVGA</sequence>
<dbReference type="InterPro" id="IPR007444">
    <property type="entry name" value="Glucan_biosyn_MdoG_C"/>
</dbReference>
<dbReference type="Gene3D" id="2.70.98.10">
    <property type="match status" value="1"/>
</dbReference>
<dbReference type="SUPFAM" id="SSF81296">
    <property type="entry name" value="E set domains"/>
    <property type="match status" value="1"/>
</dbReference>
<evidence type="ECO:0000256" key="1">
    <source>
        <dbReference type="ARBA" id="ARBA00004418"/>
    </source>
</evidence>
<evidence type="ECO:0000313" key="9">
    <source>
        <dbReference type="Proteomes" id="UP000576821"/>
    </source>
</evidence>
<protein>
    <submittedName>
        <fullName evidence="8">Glucans biosynthesis protein</fullName>
    </submittedName>
</protein>
<dbReference type="InterPro" id="IPR014756">
    <property type="entry name" value="Ig_E-set"/>
</dbReference>
<dbReference type="GO" id="GO:0030246">
    <property type="term" value="F:carbohydrate binding"/>
    <property type="evidence" value="ECO:0007669"/>
    <property type="project" value="InterPro"/>
</dbReference>
<feature type="domain" description="Glucan biosynthesis periplasmic MdoG C-terminal" evidence="7">
    <location>
        <begin position="32"/>
        <end position="491"/>
    </location>
</feature>
<dbReference type="UniPathway" id="UPA00637"/>
<dbReference type="GO" id="GO:0030288">
    <property type="term" value="C:outer membrane-bounded periplasmic space"/>
    <property type="evidence" value="ECO:0007669"/>
    <property type="project" value="TreeGrafter"/>
</dbReference>
<dbReference type="Proteomes" id="UP000576821">
    <property type="component" value="Unassembled WGS sequence"/>
</dbReference>
<gene>
    <name evidence="8" type="ORF">FHS54_000451</name>
</gene>
<dbReference type="InterPro" id="IPR011013">
    <property type="entry name" value="Gal_mutarotase_sf_dom"/>
</dbReference>
<dbReference type="Pfam" id="PF04349">
    <property type="entry name" value="MdoG"/>
    <property type="match status" value="1"/>
</dbReference>
<comment type="similarity">
    <text evidence="3">Belongs to the OpgD/OpgG family.</text>
</comment>
<evidence type="ECO:0000256" key="3">
    <source>
        <dbReference type="ARBA" id="ARBA00009284"/>
    </source>
</evidence>
<dbReference type="PANTHER" id="PTHR30504">
    <property type="entry name" value="GLUCANS BIOSYNTHESIS PROTEIN"/>
    <property type="match status" value="1"/>
</dbReference>
<evidence type="ECO:0000259" key="7">
    <source>
        <dbReference type="Pfam" id="PF04349"/>
    </source>
</evidence>
<comment type="pathway">
    <text evidence="2">Glycan metabolism; osmoregulated periplasmic glucan (OPG) biosynthesis.</text>
</comment>
<comment type="caution">
    <text evidence="8">The sequence shown here is derived from an EMBL/GenBank/DDBJ whole genome shotgun (WGS) entry which is preliminary data.</text>
</comment>
<evidence type="ECO:0000256" key="5">
    <source>
        <dbReference type="ARBA" id="ARBA00022764"/>
    </source>
</evidence>
<dbReference type="SUPFAM" id="SSF74650">
    <property type="entry name" value="Galactose mutarotase-like"/>
    <property type="match status" value="1"/>
</dbReference>
<accession>A0A846M0Q2</accession>
<keyword evidence="9" id="KW-1185">Reference proteome</keyword>
<dbReference type="GO" id="GO:0003824">
    <property type="term" value="F:catalytic activity"/>
    <property type="evidence" value="ECO:0007669"/>
    <property type="project" value="InterPro"/>
</dbReference>
<proteinExistence type="inferred from homology"/>
<comment type="subcellular location">
    <subcellularLocation>
        <location evidence="1">Periplasm</location>
    </subcellularLocation>
</comment>
<keyword evidence="4 6" id="KW-0732">Signal</keyword>
<dbReference type="EMBL" id="JAASQR010000001">
    <property type="protein sequence ID" value="NIJ15502.1"/>
    <property type="molecule type" value="Genomic_DNA"/>
</dbReference>
<name>A0A846M0Q2_9SPHN</name>
<evidence type="ECO:0000256" key="4">
    <source>
        <dbReference type="ARBA" id="ARBA00022729"/>
    </source>
</evidence>
<dbReference type="PANTHER" id="PTHR30504:SF3">
    <property type="entry name" value="GLUCANS BIOSYNTHESIS PROTEIN D"/>
    <property type="match status" value="1"/>
</dbReference>
<dbReference type="InterPro" id="IPR014718">
    <property type="entry name" value="GH-type_carb-bd"/>
</dbReference>